<name>A0A1C4YLD3_9ACTN</name>
<reference evidence="2" key="1">
    <citation type="submission" date="2016-06" db="EMBL/GenBank/DDBJ databases">
        <authorList>
            <person name="Varghese N."/>
            <person name="Submissions Spin"/>
        </authorList>
    </citation>
    <scope>NUCLEOTIDE SEQUENCE [LARGE SCALE GENOMIC DNA]</scope>
    <source>
        <strain evidence="2">DSM 45160</strain>
    </source>
</reference>
<sequence length="262" mass="28237">MTTFRRHSAIVAVMAAPNTALRAVRTGMRMSQDDFARALQAAGHRVGEPNDANKRLVQRWESGAITAPRPVYARALEVVTGLPISLLGFASMPGEHVIDDERGGHDLTSPLSSLATPTPTAKPATVHGSYEGVWLSRYQYYSSGRGDSFAGQHFVVMLQHGDRLTVRSLPGSAASSLSMDLTVDGAVVTGTWVEQTDPAGYYRGARYHGAVQLLAEPTGRRIAGKWVGFGKDMDVNTGPWELVFQDASTSKATLDRYNTSAT</sequence>
<dbReference type="EMBL" id="LT607409">
    <property type="protein sequence ID" value="SCF21151.1"/>
    <property type="molecule type" value="Genomic_DNA"/>
</dbReference>
<organism evidence="1 2">
    <name type="scientific">Micromonospora chokoriensis</name>
    <dbReference type="NCBI Taxonomy" id="356851"/>
    <lineage>
        <taxon>Bacteria</taxon>
        <taxon>Bacillati</taxon>
        <taxon>Actinomycetota</taxon>
        <taxon>Actinomycetes</taxon>
        <taxon>Micromonosporales</taxon>
        <taxon>Micromonosporaceae</taxon>
        <taxon>Micromonospora</taxon>
    </lineage>
</organism>
<proteinExistence type="predicted"/>
<evidence type="ECO:0000313" key="2">
    <source>
        <dbReference type="Proteomes" id="UP000198224"/>
    </source>
</evidence>
<protein>
    <submittedName>
        <fullName evidence="1">Uncharacterized protein</fullName>
    </submittedName>
</protein>
<keyword evidence="2" id="KW-1185">Reference proteome</keyword>
<dbReference type="AlphaFoldDB" id="A0A1C4YLD3"/>
<evidence type="ECO:0000313" key="1">
    <source>
        <dbReference type="EMBL" id="SCF21151.1"/>
    </source>
</evidence>
<gene>
    <name evidence="1" type="ORF">GA0070612_4878</name>
</gene>
<dbReference type="Proteomes" id="UP000198224">
    <property type="component" value="Chromosome I"/>
</dbReference>
<accession>A0A1C4YLD3</accession>